<keyword evidence="2" id="KW-0812">Transmembrane</keyword>
<dbReference type="Proteomes" id="UP000307440">
    <property type="component" value="Unassembled WGS sequence"/>
</dbReference>
<feature type="transmembrane region" description="Helical" evidence="2">
    <location>
        <begin position="184"/>
        <end position="213"/>
    </location>
</feature>
<dbReference type="STRING" id="230819.A0A5C3L2Q4"/>
<proteinExistence type="predicted"/>
<feature type="region of interest" description="Disordered" evidence="1">
    <location>
        <begin position="252"/>
        <end position="288"/>
    </location>
</feature>
<evidence type="ECO:0000313" key="4">
    <source>
        <dbReference type="Proteomes" id="UP000307440"/>
    </source>
</evidence>
<dbReference type="PANTHER" id="PTHR28062:SF1">
    <property type="entry name" value="TRANSMEMBRANE PROTEIN"/>
    <property type="match status" value="1"/>
</dbReference>
<accession>A0A5C3L2Q4</accession>
<evidence type="ECO:0000256" key="2">
    <source>
        <dbReference type="SAM" id="Phobius"/>
    </source>
</evidence>
<dbReference type="GO" id="GO:0006813">
    <property type="term" value="P:potassium ion transport"/>
    <property type="evidence" value="ECO:0007669"/>
    <property type="project" value="TreeGrafter"/>
</dbReference>
<name>A0A5C3L2Q4_COPMA</name>
<protein>
    <recommendedName>
        <fullName evidence="5">Mitochondrial K+-H+ exchange-related-domain-containing protein</fullName>
    </recommendedName>
</protein>
<dbReference type="GO" id="GO:1902600">
    <property type="term" value="P:proton transmembrane transport"/>
    <property type="evidence" value="ECO:0007669"/>
    <property type="project" value="TreeGrafter"/>
</dbReference>
<dbReference type="Pfam" id="PF10173">
    <property type="entry name" value="Mit_KHE1"/>
    <property type="match status" value="1"/>
</dbReference>
<dbReference type="GO" id="GO:0005743">
    <property type="term" value="C:mitochondrial inner membrane"/>
    <property type="evidence" value="ECO:0007669"/>
    <property type="project" value="TreeGrafter"/>
</dbReference>
<evidence type="ECO:0000256" key="1">
    <source>
        <dbReference type="SAM" id="MobiDB-lite"/>
    </source>
</evidence>
<feature type="region of interest" description="Disordered" evidence="1">
    <location>
        <begin position="45"/>
        <end position="67"/>
    </location>
</feature>
<evidence type="ECO:0000313" key="3">
    <source>
        <dbReference type="EMBL" id="TFK26862.1"/>
    </source>
</evidence>
<keyword evidence="4" id="KW-1185">Reference proteome</keyword>
<feature type="compositionally biased region" description="Low complexity" evidence="1">
    <location>
        <begin position="269"/>
        <end position="288"/>
    </location>
</feature>
<dbReference type="EMBL" id="ML210170">
    <property type="protein sequence ID" value="TFK26862.1"/>
    <property type="molecule type" value="Genomic_DNA"/>
</dbReference>
<dbReference type="InterPro" id="IPR018786">
    <property type="entry name" value="Mit_KHE1"/>
</dbReference>
<dbReference type="OrthoDB" id="5562676at2759"/>
<evidence type="ECO:0008006" key="5">
    <source>
        <dbReference type="Google" id="ProtNLM"/>
    </source>
</evidence>
<dbReference type="AlphaFoldDB" id="A0A5C3L2Q4"/>
<organism evidence="3 4">
    <name type="scientific">Coprinopsis marcescibilis</name>
    <name type="common">Agaric fungus</name>
    <name type="synonym">Psathyrella marcescibilis</name>
    <dbReference type="NCBI Taxonomy" id="230819"/>
    <lineage>
        <taxon>Eukaryota</taxon>
        <taxon>Fungi</taxon>
        <taxon>Dikarya</taxon>
        <taxon>Basidiomycota</taxon>
        <taxon>Agaricomycotina</taxon>
        <taxon>Agaricomycetes</taxon>
        <taxon>Agaricomycetidae</taxon>
        <taxon>Agaricales</taxon>
        <taxon>Agaricineae</taxon>
        <taxon>Psathyrellaceae</taxon>
        <taxon>Coprinopsis</taxon>
    </lineage>
</organism>
<dbReference type="PANTHER" id="PTHR28062">
    <property type="entry name" value="K+-H+ EXCHANGE-LIKE PROTEIN"/>
    <property type="match status" value="1"/>
</dbReference>
<gene>
    <name evidence="3" type="ORF">FA15DRAFT_250927</name>
</gene>
<keyword evidence="2" id="KW-1133">Transmembrane helix</keyword>
<keyword evidence="2" id="KW-0472">Membrane</keyword>
<sequence>MSTAVGVASVGLRRARIIAIPLVRPDVKAKALTYYQFQLSSQKEKKTAPTTVTEKPGVPESTEPTPKQRWALPEEGVSTWVQTKAGNLWASFGKAEGGWKLKVFQTGERLMDRLDFEELALKSVDPSLGPTIAHPTTNEVTGKGGAPPFKIPLLYPSSITQGDAALAHLRQYADHRTPIHRRGFLTWLIIAPITAPFMIIPVIPNLPFFFCVWRSWSHYRAYRSSQYLQSLLDQQLIVPEPSAVLDAIYKEHPDSPFRTPPPPTSEKATPLPSTSPSSPKVGDPSSLKTTPLLLSKSAVPAILERFELAQQTSADLYRAFEQARVRTSDPDASS</sequence>
<reference evidence="3 4" key="1">
    <citation type="journal article" date="2019" name="Nat. Ecol. Evol.">
        <title>Megaphylogeny resolves global patterns of mushroom evolution.</title>
        <authorList>
            <person name="Varga T."/>
            <person name="Krizsan K."/>
            <person name="Foldi C."/>
            <person name="Dima B."/>
            <person name="Sanchez-Garcia M."/>
            <person name="Sanchez-Ramirez S."/>
            <person name="Szollosi G.J."/>
            <person name="Szarkandi J.G."/>
            <person name="Papp V."/>
            <person name="Albert L."/>
            <person name="Andreopoulos W."/>
            <person name="Angelini C."/>
            <person name="Antonin V."/>
            <person name="Barry K.W."/>
            <person name="Bougher N.L."/>
            <person name="Buchanan P."/>
            <person name="Buyck B."/>
            <person name="Bense V."/>
            <person name="Catcheside P."/>
            <person name="Chovatia M."/>
            <person name="Cooper J."/>
            <person name="Damon W."/>
            <person name="Desjardin D."/>
            <person name="Finy P."/>
            <person name="Geml J."/>
            <person name="Haridas S."/>
            <person name="Hughes K."/>
            <person name="Justo A."/>
            <person name="Karasinski D."/>
            <person name="Kautmanova I."/>
            <person name="Kiss B."/>
            <person name="Kocsube S."/>
            <person name="Kotiranta H."/>
            <person name="LaButti K.M."/>
            <person name="Lechner B.E."/>
            <person name="Liimatainen K."/>
            <person name="Lipzen A."/>
            <person name="Lukacs Z."/>
            <person name="Mihaltcheva S."/>
            <person name="Morgado L.N."/>
            <person name="Niskanen T."/>
            <person name="Noordeloos M.E."/>
            <person name="Ohm R.A."/>
            <person name="Ortiz-Santana B."/>
            <person name="Ovrebo C."/>
            <person name="Racz N."/>
            <person name="Riley R."/>
            <person name="Savchenko A."/>
            <person name="Shiryaev A."/>
            <person name="Soop K."/>
            <person name="Spirin V."/>
            <person name="Szebenyi C."/>
            <person name="Tomsovsky M."/>
            <person name="Tulloss R.E."/>
            <person name="Uehling J."/>
            <person name="Grigoriev I.V."/>
            <person name="Vagvolgyi C."/>
            <person name="Papp T."/>
            <person name="Martin F.M."/>
            <person name="Miettinen O."/>
            <person name="Hibbett D.S."/>
            <person name="Nagy L.G."/>
        </authorList>
    </citation>
    <scope>NUCLEOTIDE SEQUENCE [LARGE SCALE GENOMIC DNA]</scope>
    <source>
        <strain evidence="3 4">CBS 121175</strain>
    </source>
</reference>